<dbReference type="RefSeq" id="WP_280700378.1">
    <property type="nucleotide sequence ID" value="NZ_JANQDL010000015.1"/>
</dbReference>
<dbReference type="SUPFAM" id="SSF52540">
    <property type="entry name" value="P-loop containing nucleoside triphosphate hydrolases"/>
    <property type="match status" value="1"/>
</dbReference>
<dbReference type="CDD" id="cd10147">
    <property type="entry name" value="Wzt_C-like"/>
    <property type="match status" value="1"/>
</dbReference>
<dbReference type="GO" id="GO:0140359">
    <property type="term" value="F:ABC-type transporter activity"/>
    <property type="evidence" value="ECO:0007669"/>
    <property type="project" value="InterPro"/>
</dbReference>
<name>A0AA43GVQ5_9CYAN</name>
<feature type="domain" description="ABC transporter" evidence="5">
    <location>
        <begin position="1"/>
        <end position="106"/>
    </location>
</feature>
<evidence type="ECO:0000259" key="6">
    <source>
        <dbReference type="Pfam" id="PF14524"/>
    </source>
</evidence>
<dbReference type="InterPro" id="IPR050683">
    <property type="entry name" value="Bact_Polysacc_Export_ATP-bd"/>
</dbReference>
<sequence length="341" mass="38197">LLRIISGLIKPDHGSVEIKGRVAPLIALGAGFNPILTGRENVYVNMSILGLSKEEIDEQFEDVVEFAEIGEAIDAPVQSYSSGMAARLGFACAIHTEPDILLIDEVLAVGDIRFRNKCTRKLAKLRDNGTSFLLVSHNSYAILSVCEIGIYLNRGVLQAKGLINSVVRQYEETLFLKKEAHPDNHKPKMLNNSENGEFSEQKLEIIKYQFENLQGEVIQTPETSRDVFLCLDCKVKEFINNVSIRLSVKSMSGEGEIIIFMNSLDDGKTFLLKKGLQKFRIGIPNLILGNGIYSFTVFICHGSPPIYTLDRLDQVQFKVTSPEGINSRFFQKRTWAIEDIH</sequence>
<dbReference type="InterPro" id="IPR029439">
    <property type="entry name" value="Wzt_C"/>
</dbReference>
<dbReference type="PANTHER" id="PTHR46743:SF2">
    <property type="entry name" value="TEICHOIC ACIDS EXPORT ATP-BINDING PROTEIN TAGH"/>
    <property type="match status" value="1"/>
</dbReference>
<reference evidence="7 8" key="1">
    <citation type="journal article" date="2023" name="J. Phycol.">
        <title>Chrysosporum ovalisporum is synonymous with the true-branching cyanobacterium Umezakia natans (Nostocales/Aphanizomenonaceae).</title>
        <authorList>
            <person name="McGregor G.B."/>
            <person name="Sendall B.C."/>
            <person name="Niiyama Y."/>
            <person name="Tuji A."/>
            <person name="Willis A."/>
        </authorList>
    </citation>
    <scope>NUCLEOTIDE SEQUENCE [LARGE SCALE GENOMIC DNA]</scope>
    <source>
        <strain evidence="7 8">FSS-62</strain>
    </source>
</reference>
<keyword evidence="2" id="KW-0813">Transport</keyword>
<dbReference type="Proteomes" id="UP001159370">
    <property type="component" value="Unassembled WGS sequence"/>
</dbReference>
<evidence type="ECO:0000256" key="1">
    <source>
        <dbReference type="ARBA" id="ARBA00005417"/>
    </source>
</evidence>
<dbReference type="PANTHER" id="PTHR46743">
    <property type="entry name" value="TEICHOIC ACIDS EXPORT ATP-BINDING PROTEIN TAGH"/>
    <property type="match status" value="1"/>
</dbReference>
<gene>
    <name evidence="7" type="ORF">NWP23_01550</name>
</gene>
<dbReference type="Gene3D" id="3.40.50.300">
    <property type="entry name" value="P-loop containing nucleotide triphosphate hydrolases"/>
    <property type="match status" value="1"/>
</dbReference>
<dbReference type="PROSITE" id="PS00211">
    <property type="entry name" value="ABC_TRANSPORTER_1"/>
    <property type="match status" value="1"/>
</dbReference>
<accession>A0AA43GVQ5</accession>
<dbReference type="Pfam" id="PF00005">
    <property type="entry name" value="ABC_tran"/>
    <property type="match status" value="1"/>
</dbReference>
<evidence type="ECO:0000313" key="8">
    <source>
        <dbReference type="Proteomes" id="UP001159370"/>
    </source>
</evidence>
<evidence type="ECO:0000256" key="4">
    <source>
        <dbReference type="ARBA" id="ARBA00022840"/>
    </source>
</evidence>
<proteinExistence type="inferred from homology"/>
<comment type="similarity">
    <text evidence="1">Belongs to the ABC transporter superfamily.</text>
</comment>
<comment type="caution">
    <text evidence="7">The sequence shown here is derived from an EMBL/GenBank/DDBJ whole genome shotgun (WGS) entry which is preliminary data.</text>
</comment>
<feature type="domain" description="Wzt C-terminal" evidence="6">
    <location>
        <begin position="197"/>
        <end position="321"/>
    </location>
</feature>
<dbReference type="CDD" id="cd03220">
    <property type="entry name" value="ABC_KpsT_Wzt"/>
    <property type="match status" value="1"/>
</dbReference>
<dbReference type="InterPro" id="IPR015860">
    <property type="entry name" value="ABC_transpr_TagH-like"/>
</dbReference>
<dbReference type="GO" id="GO:0005524">
    <property type="term" value="F:ATP binding"/>
    <property type="evidence" value="ECO:0007669"/>
    <property type="project" value="UniProtKB-KW"/>
</dbReference>
<protein>
    <submittedName>
        <fullName evidence="7">Wzt carbohydrate-binding domain-containing protein</fullName>
    </submittedName>
</protein>
<evidence type="ECO:0000313" key="7">
    <source>
        <dbReference type="EMBL" id="MDH6062499.1"/>
    </source>
</evidence>
<dbReference type="InterPro" id="IPR017871">
    <property type="entry name" value="ABC_transporter-like_CS"/>
</dbReference>
<dbReference type="AlphaFoldDB" id="A0AA43GVQ5"/>
<dbReference type="GO" id="GO:0016887">
    <property type="term" value="F:ATP hydrolysis activity"/>
    <property type="evidence" value="ECO:0007669"/>
    <property type="project" value="InterPro"/>
</dbReference>
<dbReference type="InterPro" id="IPR027417">
    <property type="entry name" value="P-loop_NTPase"/>
</dbReference>
<evidence type="ECO:0000256" key="2">
    <source>
        <dbReference type="ARBA" id="ARBA00022448"/>
    </source>
</evidence>
<dbReference type="EMBL" id="JANQDL010000015">
    <property type="protein sequence ID" value="MDH6062499.1"/>
    <property type="molecule type" value="Genomic_DNA"/>
</dbReference>
<dbReference type="GO" id="GO:0016020">
    <property type="term" value="C:membrane"/>
    <property type="evidence" value="ECO:0007669"/>
    <property type="project" value="InterPro"/>
</dbReference>
<dbReference type="Gene3D" id="2.70.50.60">
    <property type="entry name" value="abc- transporter (atp binding component) like domain"/>
    <property type="match status" value="1"/>
</dbReference>
<keyword evidence="4" id="KW-0067">ATP-binding</keyword>
<evidence type="ECO:0000256" key="3">
    <source>
        <dbReference type="ARBA" id="ARBA00022741"/>
    </source>
</evidence>
<dbReference type="Pfam" id="PF14524">
    <property type="entry name" value="Wzt_C"/>
    <property type="match status" value="1"/>
</dbReference>
<feature type="non-terminal residue" evidence="7">
    <location>
        <position position="1"/>
    </location>
</feature>
<dbReference type="InterPro" id="IPR003439">
    <property type="entry name" value="ABC_transporter-like_ATP-bd"/>
</dbReference>
<organism evidence="7 8">
    <name type="scientific">Umezakia ovalisporum FSS-62</name>
    <dbReference type="NCBI Taxonomy" id="2971776"/>
    <lineage>
        <taxon>Bacteria</taxon>
        <taxon>Bacillati</taxon>
        <taxon>Cyanobacteriota</taxon>
        <taxon>Cyanophyceae</taxon>
        <taxon>Nostocales</taxon>
        <taxon>Nodulariaceae</taxon>
        <taxon>Umezakia</taxon>
    </lineage>
</organism>
<keyword evidence="3" id="KW-0547">Nucleotide-binding</keyword>
<evidence type="ECO:0000259" key="5">
    <source>
        <dbReference type="Pfam" id="PF00005"/>
    </source>
</evidence>